<dbReference type="OrthoDB" id="8886973at2"/>
<proteinExistence type="predicted"/>
<reference evidence="3" key="1">
    <citation type="submission" date="2018-09" db="EMBL/GenBank/DDBJ databases">
        <authorList>
            <person name="Livingstone P.G."/>
            <person name="Whitworth D.E."/>
        </authorList>
    </citation>
    <scope>NUCLEOTIDE SEQUENCE [LARGE SCALE GENOMIC DNA]</scope>
    <source>
        <strain evidence="3">CA043D</strain>
    </source>
</reference>
<feature type="signal peptide" evidence="1">
    <location>
        <begin position="1"/>
        <end position="22"/>
    </location>
</feature>
<dbReference type="EMBL" id="RAWE01000027">
    <property type="protein sequence ID" value="RKH04557.1"/>
    <property type="molecule type" value="Genomic_DNA"/>
</dbReference>
<sequence length="294" mass="31055">MKMLIGAAVTAATLLVGTEAAATNYTLWIHGRNGNTTKAGNYADFSYWGPATTAAGINKKAVNWNGTQRVGSENYRIRNALDCFCTGTNSCYIAAHSAGDLQIGYALSLYGASTRQVKNATPNANGECGNVGTSTQTGWNIKWVAVASGAGGGSELADHGDWAVSEPLVSDLVTTTARSMYNHNATANVEFLMFAGSKGTLYSGILPGQDDEAVSYHSTGGVSGSSGGSYCNPGDWFCGGTLNLLKNACSDGRAKWSFHSVYLRDDGESYNHYANGTWGGIVSKVREYMVQYAY</sequence>
<evidence type="ECO:0000313" key="2">
    <source>
        <dbReference type="EMBL" id="RKH04557.1"/>
    </source>
</evidence>
<dbReference type="AlphaFoldDB" id="A0A3A8KB44"/>
<name>A0A3A8KB44_9BACT</name>
<organism evidence="2 3">
    <name type="scientific">Corallococcus carmarthensis</name>
    <dbReference type="NCBI Taxonomy" id="2316728"/>
    <lineage>
        <taxon>Bacteria</taxon>
        <taxon>Pseudomonadati</taxon>
        <taxon>Myxococcota</taxon>
        <taxon>Myxococcia</taxon>
        <taxon>Myxococcales</taxon>
        <taxon>Cystobacterineae</taxon>
        <taxon>Myxococcaceae</taxon>
        <taxon>Corallococcus</taxon>
    </lineage>
</organism>
<evidence type="ECO:0000313" key="3">
    <source>
        <dbReference type="Proteomes" id="UP000268313"/>
    </source>
</evidence>
<dbReference type="RefSeq" id="WP_120602369.1">
    <property type="nucleotide sequence ID" value="NZ_JABFJX010000191.1"/>
</dbReference>
<dbReference type="Proteomes" id="UP000268313">
    <property type="component" value="Unassembled WGS sequence"/>
</dbReference>
<keyword evidence="3" id="KW-1185">Reference proteome</keyword>
<keyword evidence="1" id="KW-0732">Signal</keyword>
<accession>A0A3A8KB44</accession>
<feature type="chain" id="PRO_5017236133" evidence="1">
    <location>
        <begin position="23"/>
        <end position="294"/>
    </location>
</feature>
<gene>
    <name evidence="2" type="ORF">D7X32_10410</name>
</gene>
<protein>
    <submittedName>
        <fullName evidence="2">Uncharacterized protein</fullName>
    </submittedName>
</protein>
<evidence type="ECO:0000256" key="1">
    <source>
        <dbReference type="SAM" id="SignalP"/>
    </source>
</evidence>
<comment type="caution">
    <text evidence="2">The sequence shown here is derived from an EMBL/GenBank/DDBJ whole genome shotgun (WGS) entry which is preliminary data.</text>
</comment>